<dbReference type="GO" id="GO:0018580">
    <property type="term" value="F:nitronate monooxygenase activity"/>
    <property type="evidence" value="ECO:0007669"/>
    <property type="project" value="TreeGrafter"/>
</dbReference>
<dbReference type="RefSeq" id="WP_184267959.1">
    <property type="nucleotide sequence ID" value="NZ_JACHKY010000002.1"/>
</dbReference>
<dbReference type="GO" id="GO:0051213">
    <property type="term" value="F:dioxygenase activity"/>
    <property type="evidence" value="ECO:0007669"/>
    <property type="project" value="UniProtKB-KW"/>
</dbReference>
<keyword evidence="2" id="KW-1185">Reference proteome</keyword>
<protein>
    <submittedName>
        <fullName evidence="1">NAD(P)H-dependent flavin oxidoreductase YrpB (Nitropropane dioxygenase family)</fullName>
    </submittedName>
</protein>
<dbReference type="InterPro" id="IPR013785">
    <property type="entry name" value="Aldolase_TIM"/>
</dbReference>
<dbReference type="Pfam" id="PF03060">
    <property type="entry name" value="NMO"/>
    <property type="match status" value="1"/>
</dbReference>
<keyword evidence="1" id="KW-0223">Dioxygenase</keyword>
<dbReference type="SUPFAM" id="SSF51412">
    <property type="entry name" value="Inosine monophosphate dehydrogenase (IMPDH)"/>
    <property type="match status" value="1"/>
</dbReference>
<sequence length="54" mass="5151">MKTALTDRLGLDLPIIQAPMAGTSTPELAAAVSNAGALGSISIASVDGSGAGNP</sequence>
<dbReference type="Gene3D" id="3.20.20.70">
    <property type="entry name" value="Aldolase class I"/>
    <property type="match status" value="1"/>
</dbReference>
<name>A0A7W7N2J3_9CAUL</name>
<evidence type="ECO:0000313" key="1">
    <source>
        <dbReference type="EMBL" id="MBB4797388.1"/>
    </source>
</evidence>
<dbReference type="AlphaFoldDB" id="A0A7W7N2J3"/>
<comment type="caution">
    <text evidence="1">The sequence shown here is derived from an EMBL/GenBank/DDBJ whole genome shotgun (WGS) entry which is preliminary data.</text>
</comment>
<reference evidence="1 2" key="1">
    <citation type="submission" date="2020-08" db="EMBL/GenBank/DDBJ databases">
        <title>Functional genomics of gut bacteria from endangered species of beetles.</title>
        <authorList>
            <person name="Carlos-Shanley C."/>
        </authorList>
    </citation>
    <scope>NUCLEOTIDE SEQUENCE [LARGE SCALE GENOMIC DNA]</scope>
    <source>
        <strain evidence="1 2">S00123</strain>
    </source>
</reference>
<organism evidence="1 2">
    <name type="scientific">Brevundimonas bullata</name>
    <dbReference type="NCBI Taxonomy" id="13160"/>
    <lineage>
        <taxon>Bacteria</taxon>
        <taxon>Pseudomonadati</taxon>
        <taxon>Pseudomonadota</taxon>
        <taxon>Alphaproteobacteria</taxon>
        <taxon>Caulobacterales</taxon>
        <taxon>Caulobacteraceae</taxon>
        <taxon>Brevundimonas</taxon>
    </lineage>
</organism>
<gene>
    <name evidence="1" type="ORF">HNP32_001112</name>
</gene>
<accession>A0A7W7N2J3</accession>
<dbReference type="EMBL" id="JACHKY010000002">
    <property type="protein sequence ID" value="MBB4797388.1"/>
    <property type="molecule type" value="Genomic_DNA"/>
</dbReference>
<dbReference type="Proteomes" id="UP000539957">
    <property type="component" value="Unassembled WGS sequence"/>
</dbReference>
<dbReference type="PANTHER" id="PTHR42747">
    <property type="entry name" value="NITRONATE MONOOXYGENASE-RELATED"/>
    <property type="match status" value="1"/>
</dbReference>
<proteinExistence type="predicted"/>
<dbReference type="PANTHER" id="PTHR42747:SF3">
    <property type="entry name" value="NITRONATE MONOOXYGENASE-RELATED"/>
    <property type="match status" value="1"/>
</dbReference>
<keyword evidence="1" id="KW-0560">Oxidoreductase</keyword>
<evidence type="ECO:0000313" key="2">
    <source>
        <dbReference type="Proteomes" id="UP000539957"/>
    </source>
</evidence>